<dbReference type="OrthoDB" id="7770576at2"/>
<reference evidence="1 2" key="1">
    <citation type="journal article" date="2011" name="J. Bacteriol.">
        <title>Genome sequence of the verrucomicrobium Opitutus terrae PB90-1, an abundant inhabitant of rice paddy soil ecosystems.</title>
        <authorList>
            <person name="van Passel M.W."/>
            <person name="Kant R."/>
            <person name="Palva A."/>
            <person name="Copeland A."/>
            <person name="Lucas S."/>
            <person name="Lapidus A."/>
            <person name="Glavina del Rio T."/>
            <person name="Pitluck S."/>
            <person name="Goltsman E."/>
            <person name="Clum A."/>
            <person name="Sun H."/>
            <person name="Schmutz J."/>
            <person name="Larimer F.W."/>
            <person name="Land M.L."/>
            <person name="Hauser L."/>
            <person name="Kyrpides N."/>
            <person name="Mikhailova N."/>
            <person name="Richardson P.P."/>
            <person name="Janssen P.H."/>
            <person name="de Vos W.M."/>
            <person name="Smidt H."/>
        </authorList>
    </citation>
    <scope>NUCLEOTIDE SEQUENCE [LARGE SCALE GENOMIC DNA]</scope>
    <source>
        <strain evidence="2">DSM 11246 / JCM 15787 / PB90-1</strain>
    </source>
</reference>
<name>B1ZV45_OPITP</name>
<dbReference type="AlphaFoldDB" id="B1ZV45"/>
<evidence type="ECO:0000313" key="1">
    <source>
        <dbReference type="EMBL" id="ACB76712.1"/>
    </source>
</evidence>
<proteinExistence type="predicted"/>
<protein>
    <submittedName>
        <fullName evidence="1">Uncharacterized protein</fullName>
    </submittedName>
</protein>
<dbReference type="KEGG" id="ote:Oter_3435"/>
<dbReference type="STRING" id="452637.Oter_3435"/>
<organism evidence="1 2">
    <name type="scientific">Opitutus terrae (strain DSM 11246 / JCM 15787 / PB90-1)</name>
    <dbReference type="NCBI Taxonomy" id="452637"/>
    <lineage>
        <taxon>Bacteria</taxon>
        <taxon>Pseudomonadati</taxon>
        <taxon>Verrucomicrobiota</taxon>
        <taxon>Opitutia</taxon>
        <taxon>Opitutales</taxon>
        <taxon>Opitutaceae</taxon>
        <taxon>Opitutus</taxon>
    </lineage>
</organism>
<dbReference type="HOGENOM" id="CLU_112314_0_0_0"/>
<accession>B1ZV45</accession>
<dbReference type="Proteomes" id="UP000007013">
    <property type="component" value="Chromosome"/>
</dbReference>
<dbReference type="EMBL" id="CP001032">
    <property type="protein sequence ID" value="ACB76712.1"/>
    <property type="molecule type" value="Genomic_DNA"/>
</dbReference>
<keyword evidence="2" id="KW-1185">Reference proteome</keyword>
<gene>
    <name evidence="1" type="ordered locus">Oter_3435</name>
</gene>
<dbReference type="eggNOG" id="ENOG502ZBRH">
    <property type="taxonomic scope" value="Bacteria"/>
</dbReference>
<dbReference type="RefSeq" id="WP_012376241.1">
    <property type="nucleotide sequence ID" value="NC_010571.1"/>
</dbReference>
<sequence length="210" mass="22800">MRALTPEFRAAAKAGLVRVGVMAEIDYPGAPFRAWTGPTQLVWDAKEWSGVGNLGGISAVQESSSPEAPAMTLEISGISSASIALALDETSQRRRATVWLSIFELVGEAWQVVPDPWRLRRGWTDVHKLMISGKTATIQVTVESIFVRLKTARTMRYSDADQQRLFPGDTGFRYANTIGERPIYWGVATPTGAISNAGGNIGSGRVNYAL</sequence>
<evidence type="ECO:0000313" key="2">
    <source>
        <dbReference type="Proteomes" id="UP000007013"/>
    </source>
</evidence>